<protein>
    <recommendedName>
        <fullName evidence="1">Glycosyl hydrolase family 31 C-terminal domain-containing protein</fullName>
    </recommendedName>
</protein>
<evidence type="ECO:0000259" key="1">
    <source>
        <dbReference type="Pfam" id="PF21365"/>
    </source>
</evidence>
<gene>
    <name evidence="2" type="ORF">PHMEG_00031205</name>
</gene>
<comment type="caution">
    <text evidence="2">The sequence shown here is derived from an EMBL/GenBank/DDBJ whole genome shotgun (WGS) entry which is preliminary data.</text>
</comment>
<accession>A0A225UYV6</accession>
<dbReference type="PANTHER" id="PTHR22762:SF133">
    <property type="entry name" value="P-TYPE DOMAIN-CONTAINING PROTEIN"/>
    <property type="match status" value="1"/>
</dbReference>
<feature type="domain" description="Glycosyl hydrolase family 31 C-terminal" evidence="1">
    <location>
        <begin position="1"/>
        <end position="62"/>
    </location>
</feature>
<feature type="non-terminal residue" evidence="2">
    <location>
        <position position="1"/>
    </location>
</feature>
<dbReference type="Proteomes" id="UP000198211">
    <property type="component" value="Unassembled WGS sequence"/>
</dbReference>
<reference evidence="3" key="1">
    <citation type="submission" date="2017-03" db="EMBL/GenBank/DDBJ databases">
        <title>Phytopthora megakarya and P. palmivora, two closely related causual agents of cacao black pod achieved similar genome size and gene model numbers by different mechanisms.</title>
        <authorList>
            <person name="Ali S."/>
            <person name="Shao J."/>
            <person name="Larry D.J."/>
            <person name="Kronmiller B."/>
            <person name="Shen D."/>
            <person name="Strem M.D."/>
            <person name="Melnick R.L."/>
            <person name="Guiltinan M.J."/>
            <person name="Tyler B.M."/>
            <person name="Meinhardt L.W."/>
            <person name="Bailey B.A."/>
        </authorList>
    </citation>
    <scope>NUCLEOTIDE SEQUENCE [LARGE SCALE GENOMIC DNA]</scope>
    <source>
        <strain evidence="3">zdho120</strain>
    </source>
</reference>
<proteinExistence type="predicted"/>
<dbReference type="PANTHER" id="PTHR22762">
    <property type="entry name" value="ALPHA-GLUCOSIDASE"/>
    <property type="match status" value="1"/>
</dbReference>
<dbReference type="Gene3D" id="2.60.40.1180">
    <property type="entry name" value="Golgi alpha-mannosidase II"/>
    <property type="match status" value="2"/>
</dbReference>
<evidence type="ECO:0000313" key="2">
    <source>
        <dbReference type="EMBL" id="OWY98113.1"/>
    </source>
</evidence>
<dbReference type="InterPro" id="IPR013780">
    <property type="entry name" value="Glyco_hydro_b"/>
</dbReference>
<dbReference type="SUPFAM" id="SSF51011">
    <property type="entry name" value="Glycosyl hydrolase domain"/>
    <property type="match status" value="1"/>
</dbReference>
<keyword evidence="3" id="KW-1185">Reference proteome</keyword>
<evidence type="ECO:0000313" key="3">
    <source>
        <dbReference type="Proteomes" id="UP000198211"/>
    </source>
</evidence>
<dbReference type="GO" id="GO:0004553">
    <property type="term" value="F:hydrolase activity, hydrolyzing O-glycosyl compounds"/>
    <property type="evidence" value="ECO:0007669"/>
    <property type="project" value="TreeGrafter"/>
</dbReference>
<dbReference type="AlphaFoldDB" id="A0A225UYV6"/>
<dbReference type="STRING" id="4795.A0A225UYV6"/>
<name>A0A225UYV6_9STRA</name>
<sequence>LGRSLLVIPVLTEEATNVTGYVPYGVWYNLFDYTKTQSAGSVVSWNVTLYDMPVLVRGGSVLPMHQAALTSTAARNTSYNLLVALSENGTATGELYQDDIDAINVDGQSTFVNFDVAGGTLNSKVAQNNYDGDKFTNSIANVIVLGISAKPSQIVTSSSDAELSFSYNATLEALTIDMSNANLSVVEDFALSWQ</sequence>
<dbReference type="EMBL" id="NBNE01009738">
    <property type="protein sequence ID" value="OWY98113.1"/>
    <property type="molecule type" value="Genomic_DNA"/>
</dbReference>
<organism evidence="2 3">
    <name type="scientific">Phytophthora megakarya</name>
    <dbReference type="NCBI Taxonomy" id="4795"/>
    <lineage>
        <taxon>Eukaryota</taxon>
        <taxon>Sar</taxon>
        <taxon>Stramenopiles</taxon>
        <taxon>Oomycota</taxon>
        <taxon>Peronosporomycetes</taxon>
        <taxon>Peronosporales</taxon>
        <taxon>Peronosporaceae</taxon>
        <taxon>Phytophthora</taxon>
    </lineage>
</organism>
<dbReference type="Pfam" id="PF21365">
    <property type="entry name" value="Glyco_hydro_31_3rd"/>
    <property type="match status" value="1"/>
</dbReference>
<dbReference type="OrthoDB" id="5839090at2759"/>
<dbReference type="InterPro" id="IPR048395">
    <property type="entry name" value="Glyco_hydro_31_C"/>
</dbReference>